<reference evidence="3" key="3">
    <citation type="submission" date="2022-06" db="UniProtKB">
        <authorList>
            <consortium name="EnsemblPlants"/>
        </authorList>
    </citation>
    <scope>IDENTIFICATION</scope>
</reference>
<feature type="region of interest" description="Disordered" evidence="1">
    <location>
        <begin position="1"/>
        <end position="42"/>
    </location>
</feature>
<dbReference type="Gramene" id="TuG1812G0600001008.01.T04">
    <property type="protein sequence ID" value="TuG1812G0600001008.01.T04"/>
    <property type="gene ID" value="TuG1812G0600001008.01"/>
</dbReference>
<feature type="transmembrane region" description="Helical" evidence="2">
    <location>
        <begin position="52"/>
        <end position="74"/>
    </location>
</feature>
<gene>
    <name evidence="3" type="primary">LOC125512211</name>
</gene>
<proteinExistence type="predicted"/>
<evidence type="ECO:0000313" key="3">
    <source>
        <dbReference type="EnsemblPlants" id="TuG1812G0600001008.01.T04"/>
    </source>
</evidence>
<keyword evidence="2" id="KW-0812">Transmembrane</keyword>
<accession>A0A8R7QKY8</accession>
<protein>
    <submittedName>
        <fullName evidence="3">Uncharacterized protein</fullName>
    </submittedName>
</protein>
<name>A0A8R7QKY8_TRIUA</name>
<reference evidence="3" key="2">
    <citation type="submission" date="2018-03" db="EMBL/GenBank/DDBJ databases">
        <title>The Triticum urartu genome reveals the dynamic nature of wheat genome evolution.</title>
        <authorList>
            <person name="Ling H."/>
            <person name="Ma B."/>
            <person name="Shi X."/>
            <person name="Liu H."/>
            <person name="Dong L."/>
            <person name="Sun H."/>
            <person name="Cao Y."/>
            <person name="Gao Q."/>
            <person name="Zheng S."/>
            <person name="Li Y."/>
            <person name="Yu Y."/>
            <person name="Du H."/>
            <person name="Qi M."/>
            <person name="Li Y."/>
            <person name="Yu H."/>
            <person name="Cui Y."/>
            <person name="Wang N."/>
            <person name="Chen C."/>
            <person name="Wu H."/>
            <person name="Zhao Y."/>
            <person name="Zhang J."/>
            <person name="Li Y."/>
            <person name="Zhou W."/>
            <person name="Zhang B."/>
            <person name="Hu W."/>
            <person name="Eijk M."/>
            <person name="Tang J."/>
            <person name="Witsenboer H."/>
            <person name="Zhao S."/>
            <person name="Li Z."/>
            <person name="Zhang A."/>
            <person name="Wang D."/>
            <person name="Liang C."/>
        </authorList>
    </citation>
    <scope>NUCLEOTIDE SEQUENCE [LARGE SCALE GENOMIC DNA]</scope>
    <source>
        <strain evidence="3">cv. G1812</strain>
    </source>
</reference>
<dbReference type="AlphaFoldDB" id="A0A8R7QKY8"/>
<organism evidence="3 4">
    <name type="scientific">Triticum urartu</name>
    <name type="common">Red wild einkorn</name>
    <name type="synonym">Crithodium urartu</name>
    <dbReference type="NCBI Taxonomy" id="4572"/>
    <lineage>
        <taxon>Eukaryota</taxon>
        <taxon>Viridiplantae</taxon>
        <taxon>Streptophyta</taxon>
        <taxon>Embryophyta</taxon>
        <taxon>Tracheophyta</taxon>
        <taxon>Spermatophyta</taxon>
        <taxon>Magnoliopsida</taxon>
        <taxon>Liliopsida</taxon>
        <taxon>Poales</taxon>
        <taxon>Poaceae</taxon>
        <taxon>BOP clade</taxon>
        <taxon>Pooideae</taxon>
        <taxon>Triticodae</taxon>
        <taxon>Triticeae</taxon>
        <taxon>Triticinae</taxon>
        <taxon>Triticum</taxon>
    </lineage>
</organism>
<evidence type="ECO:0000256" key="2">
    <source>
        <dbReference type="SAM" id="Phobius"/>
    </source>
</evidence>
<keyword evidence="2" id="KW-1133">Transmembrane helix</keyword>
<sequence length="125" mass="13525">TRKGNIIQGGKGRERHCSAHAPSPHPPSNPARAPPPTTRAQLDLDRAPGRRAMAFLFGALLGLVLGVGVVMAFARIENSRAEQRRQLAATVSSFSKLSVQDLKTLIPTEAYPSWVSFNQKQNLNG</sequence>
<evidence type="ECO:0000256" key="1">
    <source>
        <dbReference type="SAM" id="MobiDB-lite"/>
    </source>
</evidence>
<keyword evidence="4" id="KW-1185">Reference proteome</keyword>
<dbReference type="EnsemblPlants" id="TuG1812G0600001008.01.T04">
    <property type="protein sequence ID" value="TuG1812G0600001008.01.T04"/>
    <property type="gene ID" value="TuG1812G0600001008.01"/>
</dbReference>
<evidence type="ECO:0000313" key="4">
    <source>
        <dbReference type="Proteomes" id="UP000015106"/>
    </source>
</evidence>
<reference evidence="4" key="1">
    <citation type="journal article" date="2013" name="Nature">
        <title>Draft genome of the wheat A-genome progenitor Triticum urartu.</title>
        <authorList>
            <person name="Ling H.Q."/>
            <person name="Zhao S."/>
            <person name="Liu D."/>
            <person name="Wang J."/>
            <person name="Sun H."/>
            <person name="Zhang C."/>
            <person name="Fan H."/>
            <person name="Li D."/>
            <person name="Dong L."/>
            <person name="Tao Y."/>
            <person name="Gao C."/>
            <person name="Wu H."/>
            <person name="Li Y."/>
            <person name="Cui Y."/>
            <person name="Guo X."/>
            <person name="Zheng S."/>
            <person name="Wang B."/>
            <person name="Yu K."/>
            <person name="Liang Q."/>
            <person name="Yang W."/>
            <person name="Lou X."/>
            <person name="Chen J."/>
            <person name="Feng M."/>
            <person name="Jian J."/>
            <person name="Zhang X."/>
            <person name="Luo G."/>
            <person name="Jiang Y."/>
            <person name="Liu J."/>
            <person name="Wang Z."/>
            <person name="Sha Y."/>
            <person name="Zhang B."/>
            <person name="Wu H."/>
            <person name="Tang D."/>
            <person name="Shen Q."/>
            <person name="Xue P."/>
            <person name="Zou S."/>
            <person name="Wang X."/>
            <person name="Liu X."/>
            <person name="Wang F."/>
            <person name="Yang Y."/>
            <person name="An X."/>
            <person name="Dong Z."/>
            <person name="Zhang K."/>
            <person name="Zhang X."/>
            <person name="Luo M.C."/>
            <person name="Dvorak J."/>
            <person name="Tong Y."/>
            <person name="Wang J."/>
            <person name="Yang H."/>
            <person name="Li Z."/>
            <person name="Wang D."/>
            <person name="Zhang A."/>
            <person name="Wang J."/>
        </authorList>
    </citation>
    <scope>NUCLEOTIDE SEQUENCE</scope>
    <source>
        <strain evidence="4">cv. G1812</strain>
    </source>
</reference>
<feature type="compositionally biased region" description="Pro residues" evidence="1">
    <location>
        <begin position="23"/>
        <end position="37"/>
    </location>
</feature>
<keyword evidence="2" id="KW-0472">Membrane</keyword>
<dbReference type="Proteomes" id="UP000015106">
    <property type="component" value="Chromosome 6"/>
</dbReference>